<organism evidence="2 3">
    <name type="scientific">Bimuria novae-zelandiae CBS 107.79</name>
    <dbReference type="NCBI Taxonomy" id="1447943"/>
    <lineage>
        <taxon>Eukaryota</taxon>
        <taxon>Fungi</taxon>
        <taxon>Dikarya</taxon>
        <taxon>Ascomycota</taxon>
        <taxon>Pezizomycotina</taxon>
        <taxon>Dothideomycetes</taxon>
        <taxon>Pleosporomycetidae</taxon>
        <taxon>Pleosporales</taxon>
        <taxon>Massarineae</taxon>
        <taxon>Didymosphaeriaceae</taxon>
        <taxon>Bimuria</taxon>
    </lineage>
</organism>
<feature type="compositionally biased region" description="Basic residues" evidence="1">
    <location>
        <begin position="111"/>
        <end position="121"/>
    </location>
</feature>
<accession>A0A6A5UPM5</accession>
<protein>
    <submittedName>
        <fullName evidence="2">Uncharacterized protein</fullName>
    </submittedName>
</protein>
<dbReference type="Proteomes" id="UP000800036">
    <property type="component" value="Unassembled WGS sequence"/>
</dbReference>
<gene>
    <name evidence="2" type="ORF">BU23DRAFT_574538</name>
</gene>
<dbReference type="EMBL" id="ML976754">
    <property type="protein sequence ID" value="KAF1965889.1"/>
    <property type="molecule type" value="Genomic_DNA"/>
</dbReference>
<feature type="region of interest" description="Disordered" evidence="1">
    <location>
        <begin position="81"/>
        <end position="153"/>
    </location>
</feature>
<evidence type="ECO:0000313" key="3">
    <source>
        <dbReference type="Proteomes" id="UP000800036"/>
    </source>
</evidence>
<dbReference type="AlphaFoldDB" id="A0A6A5UPM5"/>
<name>A0A6A5UPM5_9PLEO</name>
<feature type="compositionally biased region" description="Basic and acidic residues" evidence="1">
    <location>
        <begin position="144"/>
        <end position="153"/>
    </location>
</feature>
<proteinExistence type="predicted"/>
<evidence type="ECO:0000256" key="1">
    <source>
        <dbReference type="SAM" id="MobiDB-lite"/>
    </source>
</evidence>
<keyword evidence="3" id="KW-1185">Reference proteome</keyword>
<evidence type="ECO:0000313" key="2">
    <source>
        <dbReference type="EMBL" id="KAF1965889.1"/>
    </source>
</evidence>
<reference evidence="2" key="1">
    <citation type="journal article" date="2020" name="Stud. Mycol.">
        <title>101 Dothideomycetes genomes: a test case for predicting lifestyles and emergence of pathogens.</title>
        <authorList>
            <person name="Haridas S."/>
            <person name="Albert R."/>
            <person name="Binder M."/>
            <person name="Bloem J."/>
            <person name="Labutti K."/>
            <person name="Salamov A."/>
            <person name="Andreopoulos B."/>
            <person name="Baker S."/>
            <person name="Barry K."/>
            <person name="Bills G."/>
            <person name="Bluhm B."/>
            <person name="Cannon C."/>
            <person name="Castanera R."/>
            <person name="Culley D."/>
            <person name="Daum C."/>
            <person name="Ezra D."/>
            <person name="Gonzalez J."/>
            <person name="Henrissat B."/>
            <person name="Kuo A."/>
            <person name="Liang C."/>
            <person name="Lipzen A."/>
            <person name="Lutzoni F."/>
            <person name="Magnuson J."/>
            <person name="Mondo S."/>
            <person name="Nolan M."/>
            <person name="Ohm R."/>
            <person name="Pangilinan J."/>
            <person name="Park H.-J."/>
            <person name="Ramirez L."/>
            <person name="Alfaro M."/>
            <person name="Sun H."/>
            <person name="Tritt A."/>
            <person name="Yoshinaga Y."/>
            <person name="Zwiers L.-H."/>
            <person name="Turgeon B."/>
            <person name="Goodwin S."/>
            <person name="Spatafora J."/>
            <person name="Crous P."/>
            <person name="Grigoriev I."/>
        </authorList>
    </citation>
    <scope>NUCLEOTIDE SEQUENCE</scope>
    <source>
        <strain evidence="2">CBS 107.79</strain>
    </source>
</reference>
<sequence>MTRHRVVARFQGQKSARPRPLTLSRADLRRERPSFRSLALAAAAAAVPALGPVLCCCCCAVTLGAQFHGHDHGQRPASFIVSSGPIRHPGAAARSKGLPGSEWSLPTRTKCGVRRGRHSRLRATESRQGPGRSFQQRDAYASPSDRESAPLESMREGVALVRFRTSLSVIAGHRPTSRFISCLPAASSASITHRSLPCPNRTTPPALRRRRFAPLQPASLPHSTLHTFLRNTTAFLIRFPRNRSCLAQLDDITRPIPTLRLSPTPHLHTHASAI</sequence>